<gene>
    <name evidence="18" type="primary">cyoD</name>
    <name evidence="18" type="ORF">KX01_693</name>
</gene>
<comment type="subcellular location">
    <subcellularLocation>
        <location evidence="1">Cell membrane</location>
        <topology evidence="1">Multi-pass membrane protein</topology>
    </subcellularLocation>
</comment>
<dbReference type="OrthoDB" id="2375888at2"/>
<dbReference type="PANTHER" id="PTHR36835:SF1">
    <property type="entry name" value="CYTOCHROME BO(3) UBIQUINOL OXIDASE SUBUNIT 4"/>
    <property type="match status" value="1"/>
</dbReference>
<evidence type="ECO:0000256" key="6">
    <source>
        <dbReference type="ARBA" id="ARBA00022475"/>
    </source>
</evidence>
<comment type="subunit">
    <text evidence="3">Heterooctamer of two A chains, two B chains, two C chains and two D chains.</text>
</comment>
<evidence type="ECO:0000256" key="16">
    <source>
        <dbReference type="ARBA" id="ARBA00032185"/>
    </source>
</evidence>
<dbReference type="KEGG" id="frc:KX01_693"/>
<keyword evidence="5" id="KW-0813">Transport</keyword>
<reference evidence="19" key="1">
    <citation type="submission" date="2014-10" db="EMBL/GenBank/DDBJ databases">
        <authorList>
            <person name="Kuske C.R."/>
            <person name="Challacombe J.F."/>
            <person name="Daligault H.E."/>
            <person name="Davenport K.W."/>
            <person name="Johnson S.L."/>
            <person name="Siddaramappa S."/>
            <person name="Petersen J.M."/>
        </authorList>
    </citation>
    <scope>NUCLEOTIDE SEQUENCE [LARGE SCALE GENOMIC DNA]</scope>
    <source>
        <strain evidence="19">CA97-1460</strain>
    </source>
</reference>
<evidence type="ECO:0000256" key="15">
    <source>
        <dbReference type="ARBA" id="ARBA00031887"/>
    </source>
</evidence>
<feature type="transmembrane region" description="Helical" evidence="17">
    <location>
        <begin position="21"/>
        <end position="40"/>
    </location>
</feature>
<evidence type="ECO:0000313" key="19">
    <source>
        <dbReference type="Proteomes" id="UP000182521"/>
    </source>
</evidence>
<keyword evidence="7 17" id="KW-0812">Transmembrane</keyword>
<dbReference type="EMBL" id="CP009654">
    <property type="protein sequence ID" value="APC97932.1"/>
    <property type="molecule type" value="Genomic_DNA"/>
</dbReference>
<dbReference type="Pfam" id="PF03626">
    <property type="entry name" value="COX4_pro"/>
    <property type="match status" value="1"/>
</dbReference>
<dbReference type="GO" id="GO:0019646">
    <property type="term" value="P:aerobic electron transport chain"/>
    <property type="evidence" value="ECO:0007669"/>
    <property type="project" value="TreeGrafter"/>
</dbReference>
<evidence type="ECO:0000256" key="11">
    <source>
        <dbReference type="ARBA" id="ARBA00023136"/>
    </source>
</evidence>
<keyword evidence="8" id="KW-0249">Electron transport</keyword>
<evidence type="ECO:0000256" key="7">
    <source>
        <dbReference type="ARBA" id="ARBA00022692"/>
    </source>
</evidence>
<dbReference type="Proteomes" id="UP000182521">
    <property type="component" value="Chromosome"/>
</dbReference>
<comment type="similarity">
    <text evidence="2">Belongs to the cytochrome c oxidase bacterial subunit 4 family.</text>
</comment>
<keyword evidence="11 17" id="KW-0472">Membrane</keyword>
<feature type="transmembrane region" description="Helical" evidence="17">
    <location>
        <begin position="81"/>
        <end position="103"/>
    </location>
</feature>
<keyword evidence="6" id="KW-1003">Cell membrane</keyword>
<keyword evidence="9 17" id="KW-1133">Transmembrane helix</keyword>
<dbReference type="GO" id="GO:0015990">
    <property type="term" value="P:electron transport coupled proton transport"/>
    <property type="evidence" value="ECO:0007669"/>
    <property type="project" value="InterPro"/>
</dbReference>
<dbReference type="AlphaFoldDB" id="A0A1J0KWC0"/>
<evidence type="ECO:0000256" key="9">
    <source>
        <dbReference type="ARBA" id="ARBA00022989"/>
    </source>
</evidence>
<comment type="function">
    <text evidence="12">Cytochrome bo(3) ubiquinol terminal oxidase is the component of the aerobic respiratory chain of E.coli that predominates when cells are grown at high aeration. Has proton pump activity across the membrane in addition to electron transfer, pumping 2 protons/electron.</text>
</comment>
<dbReference type="InterPro" id="IPR014210">
    <property type="entry name" value="Cyt_o_ubiqinol_oxidase_su4"/>
</dbReference>
<evidence type="ECO:0000313" key="18">
    <source>
        <dbReference type="EMBL" id="APC97932.1"/>
    </source>
</evidence>
<evidence type="ECO:0000256" key="10">
    <source>
        <dbReference type="ARBA" id="ARBA00023002"/>
    </source>
</evidence>
<keyword evidence="10" id="KW-0560">Oxidoreductase</keyword>
<evidence type="ECO:0000256" key="12">
    <source>
        <dbReference type="ARBA" id="ARBA00025694"/>
    </source>
</evidence>
<evidence type="ECO:0000256" key="1">
    <source>
        <dbReference type="ARBA" id="ARBA00004651"/>
    </source>
</evidence>
<name>A0A1J0KWC0_9GAMM</name>
<evidence type="ECO:0000256" key="14">
    <source>
        <dbReference type="ARBA" id="ARBA00030211"/>
    </source>
</evidence>
<protein>
    <recommendedName>
        <fullName evidence="4">Cytochrome bo(3) ubiquinol oxidase subunit 4</fullName>
    </recommendedName>
    <alternativeName>
        <fullName evidence="16">Cytochrome o ubiquinol oxidase subunit 4</fullName>
    </alternativeName>
    <alternativeName>
        <fullName evidence="13">Oxidase bo(3) subunit 4</fullName>
    </alternativeName>
    <alternativeName>
        <fullName evidence="14">Ubiquinol oxidase polypeptide IV</fullName>
    </alternativeName>
    <alternativeName>
        <fullName evidence="15">Ubiquinol oxidase subunit 4</fullName>
    </alternativeName>
</protein>
<dbReference type="InterPro" id="IPR005171">
    <property type="entry name" value="Cyt_c_oxidase_su4_prok"/>
</dbReference>
<dbReference type="GO" id="GO:0009319">
    <property type="term" value="C:cytochrome o ubiquinol oxidase complex"/>
    <property type="evidence" value="ECO:0007669"/>
    <property type="project" value="TreeGrafter"/>
</dbReference>
<keyword evidence="19" id="KW-1185">Reference proteome</keyword>
<feature type="transmembrane region" description="Helical" evidence="17">
    <location>
        <begin position="46"/>
        <end position="69"/>
    </location>
</feature>
<evidence type="ECO:0000256" key="3">
    <source>
        <dbReference type="ARBA" id="ARBA00011700"/>
    </source>
</evidence>
<dbReference type="PANTHER" id="PTHR36835">
    <property type="entry name" value="CYTOCHROME BO(3) UBIQUINOL OXIDASE SUBUNIT 4"/>
    <property type="match status" value="1"/>
</dbReference>
<dbReference type="STRING" id="1542390.KX01_693"/>
<dbReference type="GO" id="GO:0015078">
    <property type="term" value="F:proton transmembrane transporter activity"/>
    <property type="evidence" value="ECO:0007669"/>
    <property type="project" value="TreeGrafter"/>
</dbReference>
<evidence type="ECO:0000256" key="17">
    <source>
        <dbReference type="SAM" id="Phobius"/>
    </source>
</evidence>
<sequence length="110" mass="12199">MAKEHLYDHDTGAAYGTHKSYVTGFVLSIVITTIAFALVGFKVLSPIGLCVAIAILALIQLFVQLIFFLHLSTDSKARWNLVSAVFALLVVVIIIVGTMWIMFDLYDMMM</sequence>
<dbReference type="InterPro" id="IPR050968">
    <property type="entry name" value="Cytochrome_c_oxidase_bac_sub4"/>
</dbReference>
<accession>A0A1J0KWC0</accession>
<dbReference type="GO" id="GO:0009486">
    <property type="term" value="F:cytochrome bo3 ubiquinol oxidase activity"/>
    <property type="evidence" value="ECO:0007669"/>
    <property type="project" value="InterPro"/>
</dbReference>
<organism evidence="18 19">
    <name type="scientific">Francisella frigiditurris</name>
    <dbReference type="NCBI Taxonomy" id="1542390"/>
    <lineage>
        <taxon>Bacteria</taxon>
        <taxon>Pseudomonadati</taxon>
        <taxon>Pseudomonadota</taxon>
        <taxon>Gammaproteobacteria</taxon>
        <taxon>Thiotrichales</taxon>
        <taxon>Francisellaceae</taxon>
        <taxon>Francisella</taxon>
    </lineage>
</organism>
<evidence type="ECO:0000256" key="2">
    <source>
        <dbReference type="ARBA" id="ARBA00008079"/>
    </source>
</evidence>
<proteinExistence type="inferred from homology"/>
<evidence type="ECO:0000256" key="13">
    <source>
        <dbReference type="ARBA" id="ARBA00030071"/>
    </source>
</evidence>
<evidence type="ECO:0000256" key="5">
    <source>
        <dbReference type="ARBA" id="ARBA00022448"/>
    </source>
</evidence>
<dbReference type="NCBIfam" id="TIGR02847">
    <property type="entry name" value="CyoD"/>
    <property type="match status" value="1"/>
</dbReference>
<evidence type="ECO:0000256" key="8">
    <source>
        <dbReference type="ARBA" id="ARBA00022982"/>
    </source>
</evidence>
<dbReference type="GO" id="GO:0005886">
    <property type="term" value="C:plasma membrane"/>
    <property type="evidence" value="ECO:0007669"/>
    <property type="project" value="UniProtKB-SubCell"/>
</dbReference>
<dbReference type="RefSeq" id="WP_071663659.1">
    <property type="nucleotide sequence ID" value="NZ_CP009654.1"/>
</dbReference>
<evidence type="ECO:0000256" key="4">
    <source>
        <dbReference type="ARBA" id="ARBA00014689"/>
    </source>
</evidence>